<gene>
    <name evidence="2" type="ORF">Q4535_01725</name>
</gene>
<name>A0AAP4TWK1_9GAMM</name>
<dbReference type="InterPro" id="IPR010344">
    <property type="entry name" value="YbjH"/>
</dbReference>
<dbReference type="AlphaFoldDB" id="A0AAP4TWK1"/>
<evidence type="ECO:0000256" key="1">
    <source>
        <dbReference type="SAM" id="MobiDB-lite"/>
    </source>
</evidence>
<feature type="region of interest" description="Disordered" evidence="1">
    <location>
        <begin position="257"/>
        <end position="276"/>
    </location>
</feature>
<dbReference type="EMBL" id="JAUORK010000002">
    <property type="protein sequence ID" value="MDO6670827.1"/>
    <property type="molecule type" value="Genomic_DNA"/>
</dbReference>
<protein>
    <submittedName>
        <fullName evidence="2">YjbH domain-containing protein</fullName>
    </submittedName>
</protein>
<accession>A0AAP4TWK1</accession>
<organism evidence="2 3">
    <name type="scientific">Cobetia amphilecti</name>
    <dbReference type="NCBI Taxonomy" id="1055104"/>
    <lineage>
        <taxon>Bacteria</taxon>
        <taxon>Pseudomonadati</taxon>
        <taxon>Pseudomonadota</taxon>
        <taxon>Gammaproteobacteria</taxon>
        <taxon>Oceanospirillales</taxon>
        <taxon>Halomonadaceae</taxon>
        <taxon>Cobetia</taxon>
    </lineage>
</organism>
<comment type="caution">
    <text evidence="2">The sequence shown here is derived from an EMBL/GenBank/DDBJ whole genome shotgun (WGS) entry which is preliminary data.</text>
</comment>
<proteinExistence type="predicted"/>
<sequence length="742" mass="82718">MDHSHFSSMAPARARLTPLTRAIRQLAMLSAGVLLAPMSYAGLLDGPQPIETRLSGLGHGQSDFGGVGLMQTPTARMQNPGSIHFSYSQVEPYRRYNVSLQPLDWLEVGFRYTEVTNRLYGEAIAGDRDYLDKGVDAKFRLWEESRYLPEVAVGLRDMGGTSLFGSEYLVASKRWYDLDFTLGLGWGYLGSRGDISNPLGWVRDSYNDRPGRGETGGDQGGEFSLNSLFKGDVGIFGGVEWQTPWDPLVLMAELDGNDYQSEPQDNDQEQDSPINLGARLSVTDNLTVKAGWERGNTAMFGVNFGVDLAGLSQAKLDRPPEALQAEAPSRNQVSWPELSREIQAQSGIRVDSLSREGTALIVSGESTRFRSTAQAEGRANRVLHNRLDDYFESFHYRLRSGGLDTREDVHQRADIVNAGHDARQQLRYTHGVYALAATEPDSDEAQGAARYPGEKVLLENPDDRWSAGFSPGLNQNIGGPDGYLYQAYLRGSAAWRTDRHGWLSGSAQLTLFDNFDKFDYISDSKLPRVRSYIGRYIEETDVGIDNLQYTRTHQFGRDWYGMAYGGILEMMYAGVGAEVLYRPLGSPLAYGVDVNWVKQREFDQQFGLRDYSTTTGHASVYWDTGYEDVLAKASIGRYLAEDVGVTLDVSRGFANGARMGAWATFTDAGDDFGEGSFDKGLYIVLPLDAFFMHSTRDNVGLAWNPLTRDGGARLNRKFSLYDMTSYRDMDDYWRGFASQVWK</sequence>
<reference evidence="2" key="1">
    <citation type="submission" date="2023-07" db="EMBL/GenBank/DDBJ databases">
        <title>Genome content predicts the carbon catabolic preferences of heterotrophic bacteria.</title>
        <authorList>
            <person name="Gralka M."/>
        </authorList>
    </citation>
    <scope>NUCLEOTIDE SEQUENCE</scope>
    <source>
        <strain evidence="2">C2R13</strain>
    </source>
</reference>
<dbReference type="RefSeq" id="WP_303592705.1">
    <property type="nucleotide sequence ID" value="NZ_JAUORK010000002.1"/>
</dbReference>
<dbReference type="Proteomes" id="UP001170481">
    <property type="component" value="Unassembled WGS sequence"/>
</dbReference>
<evidence type="ECO:0000313" key="2">
    <source>
        <dbReference type="EMBL" id="MDO6670827.1"/>
    </source>
</evidence>
<dbReference type="Pfam" id="PF06082">
    <property type="entry name" value="YjbH"/>
    <property type="match status" value="1"/>
</dbReference>
<evidence type="ECO:0000313" key="3">
    <source>
        <dbReference type="Proteomes" id="UP001170481"/>
    </source>
</evidence>